<dbReference type="GO" id="GO:0042274">
    <property type="term" value="P:ribosomal small subunit biogenesis"/>
    <property type="evidence" value="ECO:0007669"/>
    <property type="project" value="UniProtKB-UniRule"/>
</dbReference>
<dbReference type="GO" id="GO:0043022">
    <property type="term" value="F:ribosome binding"/>
    <property type="evidence" value="ECO:0007669"/>
    <property type="project" value="InterPro"/>
</dbReference>
<sequence>MIRQEEMVTIGKILKVRGAKGELTILPLTDDIDRFSLLQEVSIKKADGTIIKKNIKKVMSYKGKVVIKFDGVESGKEAGELLKGLIMIPQSERIKLPEDHYFISDLIGADVITLKGENIGKLENLFSTGSNDVFVIRSEEGEKLIPAIKNVIKKVDIEGKKIIINLLEGL</sequence>
<comment type="function">
    <text evidence="5">An accessory protein needed during the final step in the assembly of 30S ribosomal subunit, possibly for assembly of the head region. Essential for efficient processing of 16S rRNA. May be needed both before and after RbfA during the maturation of 16S rRNA. It has affinity for free ribosomal 30S subunits but not for 70S ribosomes.</text>
</comment>
<feature type="domain" description="Ribosome maturation factor RimM PRC barrel" evidence="7">
    <location>
        <begin position="104"/>
        <end position="170"/>
    </location>
</feature>
<dbReference type="InterPro" id="IPR011961">
    <property type="entry name" value="RimM"/>
</dbReference>
<dbReference type="Proteomes" id="UP000178526">
    <property type="component" value="Unassembled WGS sequence"/>
</dbReference>
<evidence type="ECO:0000313" key="8">
    <source>
        <dbReference type="EMBL" id="OGL43205.1"/>
    </source>
</evidence>
<dbReference type="EMBL" id="MGDB01000010">
    <property type="protein sequence ID" value="OGL43205.1"/>
    <property type="molecule type" value="Genomic_DNA"/>
</dbReference>
<name>A0A1F7RNR1_9BACT</name>
<keyword evidence="3 5" id="KW-0698">rRNA processing</keyword>
<dbReference type="SUPFAM" id="SSF50346">
    <property type="entry name" value="PRC-barrel domain"/>
    <property type="match status" value="1"/>
</dbReference>
<gene>
    <name evidence="5" type="primary">rimM</name>
    <name evidence="8" type="ORF">A2042_07065</name>
</gene>
<reference evidence="8 9" key="1">
    <citation type="journal article" date="2016" name="Nat. Commun.">
        <title>Thousands of microbial genomes shed light on interconnected biogeochemical processes in an aquifer system.</title>
        <authorList>
            <person name="Anantharaman K."/>
            <person name="Brown C.T."/>
            <person name="Hug L.A."/>
            <person name="Sharon I."/>
            <person name="Castelle C.J."/>
            <person name="Probst A.J."/>
            <person name="Thomas B.C."/>
            <person name="Singh A."/>
            <person name="Wilkins M.J."/>
            <person name="Karaoz U."/>
            <person name="Brodie E.L."/>
            <person name="Williams K.H."/>
            <person name="Hubbard S.S."/>
            <person name="Banfield J.F."/>
        </authorList>
    </citation>
    <scope>NUCLEOTIDE SEQUENCE [LARGE SCALE GENOMIC DNA]</scope>
</reference>
<dbReference type="InterPro" id="IPR011033">
    <property type="entry name" value="PRC_barrel-like_sf"/>
</dbReference>
<dbReference type="GO" id="GO:0006364">
    <property type="term" value="P:rRNA processing"/>
    <property type="evidence" value="ECO:0007669"/>
    <property type="project" value="UniProtKB-UniRule"/>
</dbReference>
<feature type="domain" description="RimM N-terminal" evidence="6">
    <location>
        <begin position="9"/>
        <end position="91"/>
    </location>
</feature>
<dbReference type="HAMAP" id="MF_00014">
    <property type="entry name" value="Ribosome_mat_RimM"/>
    <property type="match status" value="1"/>
</dbReference>
<dbReference type="Gene3D" id="2.40.30.60">
    <property type="entry name" value="RimM"/>
    <property type="match status" value="1"/>
</dbReference>
<dbReference type="NCBIfam" id="TIGR02273">
    <property type="entry name" value="16S_RimM"/>
    <property type="match status" value="1"/>
</dbReference>
<comment type="domain">
    <text evidence="5">The PRC barrel domain binds ribosomal protein uS19.</text>
</comment>
<evidence type="ECO:0000256" key="1">
    <source>
        <dbReference type="ARBA" id="ARBA00022490"/>
    </source>
</evidence>
<proteinExistence type="inferred from homology"/>
<dbReference type="InterPro" id="IPR056792">
    <property type="entry name" value="PRC_RimM"/>
</dbReference>
<dbReference type="InterPro" id="IPR036976">
    <property type="entry name" value="RimM_N_sf"/>
</dbReference>
<evidence type="ECO:0000313" key="9">
    <source>
        <dbReference type="Proteomes" id="UP000178526"/>
    </source>
</evidence>
<dbReference type="Pfam" id="PF24986">
    <property type="entry name" value="PRC_RimM"/>
    <property type="match status" value="1"/>
</dbReference>
<keyword evidence="2 5" id="KW-0690">Ribosome biogenesis</keyword>
<dbReference type="GO" id="GO:0005737">
    <property type="term" value="C:cytoplasm"/>
    <property type="evidence" value="ECO:0007669"/>
    <property type="project" value="UniProtKB-SubCell"/>
</dbReference>
<dbReference type="InterPro" id="IPR009000">
    <property type="entry name" value="Transl_B-barrel_sf"/>
</dbReference>
<comment type="caution">
    <text evidence="8">The sequence shown here is derived from an EMBL/GenBank/DDBJ whole genome shotgun (WGS) entry which is preliminary data.</text>
</comment>
<dbReference type="AlphaFoldDB" id="A0A1F7RNR1"/>
<dbReference type="SUPFAM" id="SSF50447">
    <property type="entry name" value="Translation proteins"/>
    <property type="match status" value="1"/>
</dbReference>
<keyword evidence="1 5" id="KW-0963">Cytoplasm</keyword>
<dbReference type="Gene3D" id="2.30.30.240">
    <property type="entry name" value="PRC-barrel domain"/>
    <property type="match status" value="1"/>
</dbReference>
<dbReference type="Pfam" id="PF01782">
    <property type="entry name" value="RimM"/>
    <property type="match status" value="1"/>
</dbReference>
<protein>
    <recommendedName>
        <fullName evidence="5">Ribosome maturation factor RimM</fullName>
    </recommendedName>
</protein>
<evidence type="ECO:0000259" key="7">
    <source>
        <dbReference type="Pfam" id="PF24986"/>
    </source>
</evidence>
<evidence type="ECO:0000256" key="4">
    <source>
        <dbReference type="ARBA" id="ARBA00023186"/>
    </source>
</evidence>
<comment type="subunit">
    <text evidence="5">Binds ribosomal protein uS19.</text>
</comment>
<accession>A0A1F7RNR1</accession>
<dbReference type="PANTHER" id="PTHR33692">
    <property type="entry name" value="RIBOSOME MATURATION FACTOR RIMM"/>
    <property type="match status" value="1"/>
</dbReference>
<comment type="subcellular location">
    <subcellularLocation>
        <location evidence="5">Cytoplasm</location>
    </subcellularLocation>
</comment>
<keyword evidence="4 5" id="KW-0143">Chaperone</keyword>
<organism evidence="8 9">
    <name type="scientific">Candidatus Schekmanbacteria bacterium GWA2_38_11</name>
    <dbReference type="NCBI Taxonomy" id="1817876"/>
    <lineage>
        <taxon>Bacteria</taxon>
        <taxon>Candidatus Schekmaniibacteriota</taxon>
    </lineage>
</organism>
<dbReference type="PANTHER" id="PTHR33692:SF1">
    <property type="entry name" value="RIBOSOME MATURATION FACTOR RIMM"/>
    <property type="match status" value="1"/>
</dbReference>
<comment type="similarity">
    <text evidence="5">Belongs to the RimM family.</text>
</comment>
<evidence type="ECO:0000256" key="5">
    <source>
        <dbReference type="HAMAP-Rule" id="MF_00014"/>
    </source>
</evidence>
<evidence type="ECO:0000256" key="2">
    <source>
        <dbReference type="ARBA" id="ARBA00022517"/>
    </source>
</evidence>
<evidence type="ECO:0000256" key="3">
    <source>
        <dbReference type="ARBA" id="ARBA00022552"/>
    </source>
</evidence>
<dbReference type="InterPro" id="IPR002676">
    <property type="entry name" value="RimM_N"/>
</dbReference>
<evidence type="ECO:0000259" key="6">
    <source>
        <dbReference type="Pfam" id="PF01782"/>
    </source>
</evidence>
<dbReference type="GO" id="GO:0005840">
    <property type="term" value="C:ribosome"/>
    <property type="evidence" value="ECO:0007669"/>
    <property type="project" value="InterPro"/>
</dbReference>